<evidence type="ECO:0000313" key="2">
    <source>
        <dbReference type="EMBL" id="KPL59677.1"/>
    </source>
</evidence>
<proteinExistence type="predicted"/>
<evidence type="ECO:0000313" key="3">
    <source>
        <dbReference type="Proteomes" id="UP000050398"/>
    </source>
</evidence>
<dbReference type="GO" id="GO:0005829">
    <property type="term" value="C:cytosol"/>
    <property type="evidence" value="ECO:0007669"/>
    <property type="project" value="TreeGrafter"/>
</dbReference>
<protein>
    <submittedName>
        <fullName evidence="2">Chemotaxis protein CheW</fullName>
    </submittedName>
</protein>
<dbReference type="RefSeq" id="WP_060672248.1">
    <property type="nucleotide sequence ID" value="NZ_LIXZ01000006.1"/>
</dbReference>
<dbReference type="PROSITE" id="PS50851">
    <property type="entry name" value="CHEW"/>
    <property type="match status" value="1"/>
</dbReference>
<dbReference type="OrthoDB" id="9787997at2"/>
<dbReference type="Gene3D" id="2.40.50.180">
    <property type="entry name" value="CheA-289, Domain 4"/>
    <property type="match status" value="1"/>
</dbReference>
<dbReference type="PANTHER" id="PTHR22617">
    <property type="entry name" value="CHEMOTAXIS SENSOR HISTIDINE KINASE-RELATED"/>
    <property type="match status" value="1"/>
</dbReference>
<dbReference type="Proteomes" id="UP000050398">
    <property type="component" value="Unassembled WGS sequence"/>
</dbReference>
<dbReference type="EMBL" id="LIXZ01000006">
    <property type="protein sequence ID" value="KPL59677.1"/>
    <property type="molecule type" value="Genomic_DNA"/>
</dbReference>
<dbReference type="AlphaFoldDB" id="A0A0P6WQ67"/>
<dbReference type="GO" id="GO:0006935">
    <property type="term" value="P:chemotaxis"/>
    <property type="evidence" value="ECO:0007669"/>
    <property type="project" value="InterPro"/>
</dbReference>
<dbReference type="eggNOG" id="COG0835">
    <property type="taxonomic scope" value="Bacteria"/>
</dbReference>
<dbReference type="Pfam" id="PF01584">
    <property type="entry name" value="CheW"/>
    <property type="match status" value="1"/>
</dbReference>
<dbReference type="InterPro" id="IPR036061">
    <property type="entry name" value="CheW-like_dom_sf"/>
</dbReference>
<organism evidence="2 3">
    <name type="scientific">Rossellomorea vietnamensis</name>
    <dbReference type="NCBI Taxonomy" id="218284"/>
    <lineage>
        <taxon>Bacteria</taxon>
        <taxon>Bacillati</taxon>
        <taxon>Bacillota</taxon>
        <taxon>Bacilli</taxon>
        <taxon>Bacillales</taxon>
        <taxon>Bacillaceae</taxon>
        <taxon>Rossellomorea</taxon>
    </lineage>
</organism>
<dbReference type="InterPro" id="IPR039315">
    <property type="entry name" value="CheW"/>
</dbReference>
<sequence>MPKVVVFHAGKEEYALPIENVVSIEKVEEIRSIPHLPPFVLGLVKVRGELIPVLDLGNILYNTPAIAEKGMFLLVVQTKTMQVGLVVMEAKEILEVPDESITNVGLLAYSKTTYFSGVINLEDSLLTQIDPDVLVESLEGIKEIKDYVNEQKTHQN</sequence>
<dbReference type="PANTHER" id="PTHR22617:SF23">
    <property type="entry name" value="CHEMOTAXIS PROTEIN CHEW"/>
    <property type="match status" value="1"/>
</dbReference>
<name>A0A0P6WQ67_9BACI</name>
<evidence type="ECO:0000259" key="1">
    <source>
        <dbReference type="PROSITE" id="PS50851"/>
    </source>
</evidence>
<feature type="domain" description="CheW-like" evidence="1">
    <location>
        <begin position="1"/>
        <end position="140"/>
    </location>
</feature>
<dbReference type="InterPro" id="IPR002545">
    <property type="entry name" value="CheW-lke_dom"/>
</dbReference>
<dbReference type="PATRIC" id="fig|218284.4.peg.3538"/>
<comment type="caution">
    <text evidence="2">The sequence shown here is derived from an EMBL/GenBank/DDBJ whole genome shotgun (WGS) entry which is preliminary data.</text>
</comment>
<accession>A0A0P6WQ67</accession>
<dbReference type="GO" id="GO:0007165">
    <property type="term" value="P:signal transduction"/>
    <property type="evidence" value="ECO:0007669"/>
    <property type="project" value="InterPro"/>
</dbReference>
<gene>
    <name evidence="2" type="ORF">AM506_09415</name>
</gene>
<reference evidence="2 3" key="1">
    <citation type="submission" date="2015-08" db="EMBL/GenBank/DDBJ databases">
        <title>Draft Genome Sequence of Bacillus vietnamensis UCD-SED5.</title>
        <authorList>
            <person name="Lee R.D."/>
            <person name="Jospin G."/>
            <person name="Lang J.M."/>
            <person name="Coil D.A."/>
            <person name="Eisen J.A."/>
        </authorList>
    </citation>
    <scope>NUCLEOTIDE SEQUENCE [LARGE SCALE GENOMIC DNA]</scope>
    <source>
        <strain evidence="2 3">UCD-SED5</strain>
    </source>
</reference>
<dbReference type="SMART" id="SM00260">
    <property type="entry name" value="CheW"/>
    <property type="match status" value="1"/>
</dbReference>
<dbReference type="Gene3D" id="2.30.30.40">
    <property type="entry name" value="SH3 Domains"/>
    <property type="match status" value="1"/>
</dbReference>
<dbReference type="SUPFAM" id="SSF50341">
    <property type="entry name" value="CheW-like"/>
    <property type="match status" value="1"/>
</dbReference>